<feature type="transmembrane region" description="Helical" evidence="2">
    <location>
        <begin position="49"/>
        <end position="71"/>
    </location>
</feature>
<name>A0A448KAX4_9ACTO</name>
<keyword evidence="4" id="KW-1185">Reference proteome</keyword>
<reference evidence="3 4" key="1">
    <citation type="submission" date="2018-12" db="EMBL/GenBank/DDBJ databases">
        <authorList>
            <consortium name="Pathogen Informatics"/>
        </authorList>
    </citation>
    <scope>NUCLEOTIDE SEQUENCE [LARGE SCALE GENOMIC DNA]</scope>
    <source>
        <strain evidence="3 4">NCTC11923</strain>
    </source>
</reference>
<proteinExistence type="predicted"/>
<protein>
    <submittedName>
        <fullName evidence="3">Uncharacterized protein</fullName>
    </submittedName>
</protein>
<dbReference type="Proteomes" id="UP000276899">
    <property type="component" value="Chromosome"/>
</dbReference>
<dbReference type="STRING" id="1278298.GCA_000428685_00219"/>
<feature type="transmembrane region" description="Helical" evidence="2">
    <location>
        <begin position="119"/>
        <end position="137"/>
    </location>
</feature>
<organism evidence="3 4">
    <name type="scientific">Actinomyces slackii</name>
    <dbReference type="NCBI Taxonomy" id="52774"/>
    <lineage>
        <taxon>Bacteria</taxon>
        <taxon>Bacillati</taxon>
        <taxon>Actinomycetota</taxon>
        <taxon>Actinomycetes</taxon>
        <taxon>Actinomycetales</taxon>
        <taxon>Actinomycetaceae</taxon>
        <taxon>Actinomyces</taxon>
    </lineage>
</organism>
<keyword evidence="2" id="KW-0472">Membrane</keyword>
<sequence>MTRIDPQVPWSTTALRGLRLVSLVTMLVAVALGLYVNDETLSKDATRMSLSPAVVTLGVAAVIAGLGWALARWRGRDVVADALELSTISLVVLAPSCFIVLGWWQIYWERGQRPDRLNLLIAALVLVGMALGAGALLRMRRRMSGIDPGAANDPARWGRLRPPDAEEQEEASGPGLIRRRDTALRLVMATAVGLLPCLVLAGVHGLATRHLTGPVRTVAGQATTAAPVPDDALPAIPQAAPSTVAWTKDITTSAQALDIAAGARGPLILTHEGIEAINPDNGTTLWTYRAADVDYGGPTLYGDRRARLVVSPDGKHVAVTVETRDPRFSDYAQRMIVVLLDALTGRVVAQVPTETSLSPDELTIQMTDSAALIGPSAYSLADGHRLWTLDAPEDWDPGYSGPAGHSTFILRVNHNLPPRFSLADLILVPDADPAATITLSKAGLDPFMDIPVVVGGWVITYTGNMTNGSRLSAWDGQAVSIDAVAASGSTEVEAIPMGRTSGPNMVASTASGQLVTYPELTALTDLDSADPVDGSAAAALFDPVSRSMTAAGDSSSIGAARAGRVWRRDASGRESTAIRISPANGQAPLEIPVPWTIVSDERSHGPDETDDLSWRDEDFAALVPRYLAAPGCLVVALDTGAERDRTGLRTFRLYGVR</sequence>
<gene>
    <name evidence="3" type="ORF">NCTC11923_00696</name>
</gene>
<feature type="transmembrane region" description="Helical" evidence="2">
    <location>
        <begin position="186"/>
        <end position="207"/>
    </location>
</feature>
<keyword evidence="2" id="KW-1133">Transmembrane helix</keyword>
<accession>A0A448KAX4</accession>
<dbReference type="RefSeq" id="WP_026426372.1">
    <property type="nucleotide sequence ID" value="NZ_LR134363.1"/>
</dbReference>
<evidence type="ECO:0000256" key="1">
    <source>
        <dbReference type="SAM" id="MobiDB-lite"/>
    </source>
</evidence>
<feature type="region of interest" description="Disordered" evidence="1">
    <location>
        <begin position="149"/>
        <end position="174"/>
    </location>
</feature>
<dbReference type="AlphaFoldDB" id="A0A448KAX4"/>
<evidence type="ECO:0000256" key="2">
    <source>
        <dbReference type="SAM" id="Phobius"/>
    </source>
</evidence>
<evidence type="ECO:0000313" key="3">
    <source>
        <dbReference type="EMBL" id="VEG74077.1"/>
    </source>
</evidence>
<feature type="transmembrane region" description="Helical" evidence="2">
    <location>
        <begin position="20"/>
        <end position="37"/>
    </location>
</feature>
<dbReference type="KEGG" id="asla:NCTC11923_00696"/>
<dbReference type="EMBL" id="LR134363">
    <property type="protein sequence ID" value="VEG74077.1"/>
    <property type="molecule type" value="Genomic_DNA"/>
</dbReference>
<evidence type="ECO:0000313" key="4">
    <source>
        <dbReference type="Proteomes" id="UP000276899"/>
    </source>
</evidence>
<keyword evidence="2" id="KW-0812">Transmembrane</keyword>
<feature type="transmembrane region" description="Helical" evidence="2">
    <location>
        <begin position="83"/>
        <end position="107"/>
    </location>
</feature>
<dbReference type="SUPFAM" id="SSF50998">
    <property type="entry name" value="Quinoprotein alcohol dehydrogenase-like"/>
    <property type="match status" value="1"/>
</dbReference>
<dbReference type="InterPro" id="IPR011047">
    <property type="entry name" value="Quinoprotein_ADH-like_sf"/>
</dbReference>